<feature type="region of interest" description="Disordered" evidence="1">
    <location>
        <begin position="34"/>
        <end position="59"/>
    </location>
</feature>
<reference evidence="3 4" key="1">
    <citation type="submission" date="2019-09" db="EMBL/GenBank/DDBJ databases">
        <authorList>
            <person name="Chandra G."/>
            <person name="Truman W A."/>
        </authorList>
    </citation>
    <scope>NUCLEOTIDE SEQUENCE [LARGE SCALE GENOMIC DNA]</scope>
    <source>
        <strain evidence="3">PS880</strain>
    </source>
</reference>
<evidence type="ECO:0000259" key="2">
    <source>
        <dbReference type="Pfam" id="PF16289"/>
    </source>
</evidence>
<accession>A0A5E7HF73</accession>
<dbReference type="InterPro" id="IPR032557">
    <property type="entry name" value="DUF4935"/>
</dbReference>
<organism evidence="3 4">
    <name type="scientific">Pseudomonas fluorescens</name>
    <dbReference type="NCBI Taxonomy" id="294"/>
    <lineage>
        <taxon>Bacteria</taxon>
        <taxon>Pseudomonadati</taxon>
        <taxon>Pseudomonadota</taxon>
        <taxon>Gammaproteobacteria</taxon>
        <taxon>Pseudomonadales</taxon>
        <taxon>Pseudomonadaceae</taxon>
        <taxon>Pseudomonas</taxon>
    </lineage>
</organism>
<dbReference type="EMBL" id="CABVIH010000003">
    <property type="protein sequence ID" value="VVO61117.1"/>
    <property type="molecule type" value="Genomic_DNA"/>
</dbReference>
<evidence type="ECO:0000313" key="3">
    <source>
        <dbReference type="EMBL" id="VVO61117.1"/>
    </source>
</evidence>
<dbReference type="AlphaFoldDB" id="A0A5E7HF73"/>
<proteinExistence type="predicted"/>
<feature type="domain" description="DUF4935" evidence="2">
    <location>
        <begin position="138"/>
        <end position="293"/>
    </location>
</feature>
<dbReference type="Pfam" id="PF16289">
    <property type="entry name" value="PIN_12"/>
    <property type="match status" value="1"/>
</dbReference>
<evidence type="ECO:0000313" key="4">
    <source>
        <dbReference type="Proteomes" id="UP000375525"/>
    </source>
</evidence>
<evidence type="ECO:0000256" key="1">
    <source>
        <dbReference type="SAM" id="MobiDB-lite"/>
    </source>
</evidence>
<sequence>MKRFGAGFNSLSCRWLGWVIAQACPIVCVRPDQSFGSDSTSRLLDHDRPKTSPRWSPAQDTLPYSVRRLRTRPRIVNDNEDFGIRSLTSTQAHRHAASHKGACSCCAYLKMTYKDSYMPKGNPTAAQLWQGDVSFFSLDTDLIQSAGYNFDGGALKQLPKQLPDTMGLHLSEVVAQEIVSHRMAGITKAIDHFKSSSNDLKRLASIAMGDIDANFDKLTVEASASNHFYQQITDYVTICQGTILPIDGQLLTQRIFNLYFDSSPPFAERKDKKAEFPDAASLLMLEDYARLNGTMGLIASGDGGWSSFADSSDYLYCVKSIDDLATLFVATDDYAKAIEQKVIESVKSEKSSLNDNLHDALVEHLSNSSWSASDVVSGSVSRVEADVYDTKLEQYTIDSAGVWSISDDKKTWVIELGITVNVLLSINVEFFAWDSIDREEVSIGSDVVPSDSTLEVQVYFTCSGVEEDSQPEDWDIEIEIANGEYECNPMDVEPDFGD</sequence>
<gene>
    <name evidence="3" type="ORF">PS880_00807</name>
</gene>
<name>A0A5E7HF73_PSEFL</name>
<dbReference type="Proteomes" id="UP000375525">
    <property type="component" value="Unassembled WGS sequence"/>
</dbReference>
<protein>
    <recommendedName>
        <fullName evidence="2">DUF4935 domain-containing protein</fullName>
    </recommendedName>
</protein>